<name>E3G836_ENTLS</name>
<reference evidence="2" key="1">
    <citation type="submission" date="2010-10" db="EMBL/GenBank/DDBJ databases">
        <title>Complete sequence of Enterobacter cloacae SCF1.</title>
        <authorList>
            <consortium name="US DOE Joint Genome Institute"/>
            <person name="Lucas S."/>
            <person name="Copeland A."/>
            <person name="Lapidus A."/>
            <person name="Cheng J.-F."/>
            <person name="Bruce D."/>
            <person name="Goodwin L."/>
            <person name="Pitluck S."/>
            <person name="Davenport K."/>
            <person name="Detter J.C."/>
            <person name="Han C."/>
            <person name="Tapia R."/>
            <person name="Land M."/>
            <person name="Hauser L."/>
            <person name="Chang Y.-J."/>
            <person name="Jeffries C."/>
            <person name="Kyrpides N."/>
            <person name="Ivanova N."/>
            <person name="Mikhailova N."/>
            <person name="DeAngelis K."/>
            <person name="Arkin A.P."/>
            <person name="Chivian D."/>
            <person name="Edwards B."/>
            <person name="Woo H."/>
            <person name="Hazen T.C."/>
            <person name="Woyke T."/>
        </authorList>
    </citation>
    <scope>NUCLEOTIDE SEQUENCE [LARGE SCALE GENOMIC DNA]</scope>
    <source>
        <strain evidence="2">SCF1</strain>
    </source>
</reference>
<keyword evidence="2" id="KW-1185">Reference proteome</keyword>
<organism evidence="1 2">
    <name type="scientific">Enterobacter lignolyticus (strain SCF1)</name>
    <dbReference type="NCBI Taxonomy" id="701347"/>
    <lineage>
        <taxon>Bacteria</taxon>
        <taxon>Pseudomonadati</taxon>
        <taxon>Pseudomonadota</taxon>
        <taxon>Gammaproteobacteria</taxon>
        <taxon>Enterobacterales</taxon>
        <taxon>Enterobacteriaceae</taxon>
        <taxon>Pluralibacter</taxon>
    </lineage>
</organism>
<reference evidence="1 2" key="2">
    <citation type="journal article" date="2011" name="Stand. Genomic Sci.">
        <title>Complete genome sequence of 'Enterobacter lignolyticus' SCF1.</title>
        <authorList>
            <person name="Deangelis K.M."/>
            <person name="D'Haeseleer P."/>
            <person name="Chivian D."/>
            <person name="Fortney J.L."/>
            <person name="Khudyakov J."/>
            <person name="Simmons B."/>
            <person name="Woo H."/>
            <person name="Arkin A.P."/>
            <person name="Davenport K.W."/>
            <person name="Goodwin L."/>
            <person name="Chen A."/>
            <person name="Ivanova N."/>
            <person name="Kyrpides N.C."/>
            <person name="Mavromatis K."/>
            <person name="Woyke T."/>
            <person name="Hazen T.C."/>
        </authorList>
    </citation>
    <scope>NUCLEOTIDE SEQUENCE [LARGE SCALE GENOMIC DNA]</scope>
    <source>
        <strain evidence="1 2">SCF1</strain>
    </source>
</reference>
<dbReference type="HOGENOM" id="CLU_1666706_0_0_6"/>
<dbReference type="AlphaFoldDB" id="E3G836"/>
<accession>E3G836</accession>
<gene>
    <name evidence="1" type="ordered locus">Entcl_2373</name>
</gene>
<evidence type="ECO:0000313" key="1">
    <source>
        <dbReference type="EMBL" id="ADO48624.1"/>
    </source>
</evidence>
<proteinExistence type="predicted"/>
<protein>
    <submittedName>
        <fullName evidence="1">Uncharacterized protein</fullName>
    </submittedName>
</protein>
<dbReference type="KEGG" id="esc:Entcl_2373"/>
<evidence type="ECO:0000313" key="2">
    <source>
        <dbReference type="Proteomes" id="UP000006872"/>
    </source>
</evidence>
<dbReference type="EMBL" id="CP002272">
    <property type="protein sequence ID" value="ADO48624.1"/>
    <property type="molecule type" value="Genomic_DNA"/>
</dbReference>
<dbReference type="RefSeq" id="WP_013366360.1">
    <property type="nucleotide sequence ID" value="NC_014618.1"/>
</dbReference>
<dbReference type="Proteomes" id="UP000006872">
    <property type="component" value="Chromosome"/>
</dbReference>
<sequence length="158" mass="17481">MSTQARRNDVRKLALAICEAGVRPASSANGAFYAGASNGFVQPAETTPIDTNGYEENWGHTIWGWYGNYTTMRTGIMVGQFYFANFAITHDGYAESWQFRSCGQFWAPGLIFQNGGQPVTALKQVEKMLEVHATVLRSEIMAEISRRLDAAGIPHIQN</sequence>